<protein>
    <submittedName>
        <fullName evidence="1">Uncharacterized protein</fullName>
    </submittedName>
</protein>
<evidence type="ECO:0000313" key="2">
    <source>
        <dbReference type="Proteomes" id="UP001161017"/>
    </source>
</evidence>
<organism evidence="1 2">
    <name type="scientific">Ramalina farinacea</name>
    <dbReference type="NCBI Taxonomy" id="258253"/>
    <lineage>
        <taxon>Eukaryota</taxon>
        <taxon>Fungi</taxon>
        <taxon>Dikarya</taxon>
        <taxon>Ascomycota</taxon>
        <taxon>Pezizomycotina</taxon>
        <taxon>Lecanoromycetes</taxon>
        <taxon>OSLEUM clade</taxon>
        <taxon>Lecanoromycetidae</taxon>
        <taxon>Lecanorales</taxon>
        <taxon>Lecanorineae</taxon>
        <taxon>Ramalinaceae</taxon>
        <taxon>Ramalina</taxon>
    </lineage>
</organism>
<sequence>MPPAGAFLVYTTESVSLDPIVQKLNHGRFGDASSGDIWFPVPAETPSFINAPVSAVVAHHRAHPGNANKRFFVVIDRVDWANEGVLGVNLNFDGFIDAARFASDVAGSAIASVDVGNSDWYETITEILDPPRFVLYPATKTLSADAKSKEALRSEVQAGVASRKQYSEGALTCHLAPSCPEVIDEDVSMIAEGHVKVAEELGCDPELFIVADEADWGHWGLITGKIGKGGAGAETCRKSVDVAAEVLHWVRAGLLTWEEGKEWDEEEAEVEG</sequence>
<keyword evidence="2" id="KW-1185">Reference proteome</keyword>
<proteinExistence type="predicted"/>
<dbReference type="AlphaFoldDB" id="A0AA43QTF0"/>
<name>A0AA43QTF0_9LECA</name>
<evidence type="ECO:0000313" key="1">
    <source>
        <dbReference type="EMBL" id="MDI1490025.1"/>
    </source>
</evidence>
<reference evidence="1" key="1">
    <citation type="journal article" date="2023" name="Genome Biol. Evol.">
        <title>First Whole Genome Sequence and Flow Cytometry Genome Size Data for the Lichen-Forming Fungus Ramalina farinacea (Ascomycota).</title>
        <authorList>
            <person name="Llewellyn T."/>
            <person name="Mian S."/>
            <person name="Hill R."/>
            <person name="Leitch I.J."/>
            <person name="Gaya E."/>
        </authorList>
    </citation>
    <scope>NUCLEOTIDE SEQUENCE</scope>
    <source>
        <strain evidence="1">LIQ254RAFAR</strain>
    </source>
</reference>
<comment type="caution">
    <text evidence="1">The sequence shown here is derived from an EMBL/GenBank/DDBJ whole genome shotgun (WGS) entry which is preliminary data.</text>
</comment>
<accession>A0AA43QTF0</accession>
<gene>
    <name evidence="1" type="ORF">OHK93_001224</name>
</gene>
<dbReference type="Proteomes" id="UP001161017">
    <property type="component" value="Unassembled WGS sequence"/>
</dbReference>
<dbReference type="EMBL" id="JAPUFD010000011">
    <property type="protein sequence ID" value="MDI1490025.1"/>
    <property type="molecule type" value="Genomic_DNA"/>
</dbReference>